<protein>
    <submittedName>
        <fullName evidence="2">Vacuolar-processing enzyme-like</fullName>
    </submittedName>
</protein>
<accession>A0A392P3Z9</accession>
<dbReference type="PANTHER" id="PTHR12000">
    <property type="entry name" value="HEMOGLOBINASE FAMILY MEMBER"/>
    <property type="match status" value="1"/>
</dbReference>
<organism evidence="2 3">
    <name type="scientific">Trifolium medium</name>
    <dbReference type="NCBI Taxonomy" id="97028"/>
    <lineage>
        <taxon>Eukaryota</taxon>
        <taxon>Viridiplantae</taxon>
        <taxon>Streptophyta</taxon>
        <taxon>Embryophyta</taxon>
        <taxon>Tracheophyta</taxon>
        <taxon>Spermatophyta</taxon>
        <taxon>Magnoliopsida</taxon>
        <taxon>eudicotyledons</taxon>
        <taxon>Gunneridae</taxon>
        <taxon>Pentapetalae</taxon>
        <taxon>rosids</taxon>
        <taxon>fabids</taxon>
        <taxon>Fabales</taxon>
        <taxon>Fabaceae</taxon>
        <taxon>Papilionoideae</taxon>
        <taxon>50 kb inversion clade</taxon>
        <taxon>NPAAA clade</taxon>
        <taxon>Hologalegina</taxon>
        <taxon>IRL clade</taxon>
        <taxon>Trifolieae</taxon>
        <taxon>Trifolium</taxon>
    </lineage>
</organism>
<dbReference type="InterPro" id="IPR001096">
    <property type="entry name" value="Peptidase_C13"/>
</dbReference>
<sequence length="70" mass="7830">VKERTANGNPLYGSHVMQYGDIGLSKDSLFLYLGSNPANENFTFMGRNSLVPPSKAVNQRDADLVHFWDK</sequence>
<dbReference type="GO" id="GO:0004197">
    <property type="term" value="F:cysteine-type endopeptidase activity"/>
    <property type="evidence" value="ECO:0007669"/>
    <property type="project" value="TreeGrafter"/>
</dbReference>
<reference evidence="2 3" key="1">
    <citation type="journal article" date="2018" name="Front. Plant Sci.">
        <title>Red Clover (Trifolium pratense) and Zigzag Clover (T. medium) - A Picture of Genomic Similarities and Differences.</title>
        <authorList>
            <person name="Dluhosova J."/>
            <person name="Istvanek J."/>
            <person name="Nedelnik J."/>
            <person name="Repkova J."/>
        </authorList>
    </citation>
    <scope>NUCLEOTIDE SEQUENCE [LARGE SCALE GENOMIC DNA]</scope>
    <source>
        <strain evidence="3">cv. 10/8</strain>
        <tissue evidence="2">Leaf</tissue>
    </source>
</reference>
<comment type="caution">
    <text evidence="2">The sequence shown here is derived from an EMBL/GenBank/DDBJ whole genome shotgun (WGS) entry which is preliminary data.</text>
</comment>
<evidence type="ECO:0000256" key="1">
    <source>
        <dbReference type="ARBA" id="ARBA00009941"/>
    </source>
</evidence>
<dbReference type="PANTHER" id="PTHR12000:SF52">
    <property type="entry name" value="LEGUMAIN PROTEIN-RELATED"/>
    <property type="match status" value="1"/>
</dbReference>
<dbReference type="GO" id="GO:0006624">
    <property type="term" value="P:vacuolar protein processing"/>
    <property type="evidence" value="ECO:0007669"/>
    <property type="project" value="TreeGrafter"/>
</dbReference>
<feature type="non-terminal residue" evidence="2">
    <location>
        <position position="70"/>
    </location>
</feature>
<dbReference type="Gene3D" id="3.40.50.1460">
    <property type="match status" value="1"/>
</dbReference>
<evidence type="ECO:0000313" key="3">
    <source>
        <dbReference type="Proteomes" id="UP000265520"/>
    </source>
</evidence>
<comment type="similarity">
    <text evidence="1">Belongs to the peptidase C13 family.</text>
</comment>
<dbReference type="EMBL" id="LXQA010062806">
    <property type="protein sequence ID" value="MCI06717.1"/>
    <property type="molecule type" value="Genomic_DNA"/>
</dbReference>
<dbReference type="GO" id="GO:0051603">
    <property type="term" value="P:proteolysis involved in protein catabolic process"/>
    <property type="evidence" value="ECO:0007669"/>
    <property type="project" value="TreeGrafter"/>
</dbReference>
<evidence type="ECO:0000313" key="2">
    <source>
        <dbReference type="EMBL" id="MCI06717.1"/>
    </source>
</evidence>
<feature type="non-terminal residue" evidence="2">
    <location>
        <position position="1"/>
    </location>
</feature>
<name>A0A392P3Z9_9FABA</name>
<dbReference type="Proteomes" id="UP000265520">
    <property type="component" value="Unassembled WGS sequence"/>
</dbReference>
<dbReference type="GO" id="GO:0005773">
    <property type="term" value="C:vacuole"/>
    <property type="evidence" value="ECO:0007669"/>
    <property type="project" value="GOC"/>
</dbReference>
<dbReference type="AlphaFoldDB" id="A0A392P3Z9"/>
<proteinExistence type="inferred from homology"/>
<keyword evidence="3" id="KW-1185">Reference proteome</keyword>